<name>A0A7L4YSC9_9ACTN</name>
<dbReference type="EMBL" id="CP047156">
    <property type="protein sequence ID" value="QHC01457.1"/>
    <property type="molecule type" value="Genomic_DNA"/>
</dbReference>
<feature type="transmembrane region" description="Helical" evidence="2">
    <location>
        <begin position="115"/>
        <end position="137"/>
    </location>
</feature>
<dbReference type="RefSeq" id="WP_159546592.1">
    <property type="nucleotide sequence ID" value="NZ_CP047156.1"/>
</dbReference>
<dbReference type="OrthoDB" id="5195113at2"/>
<accession>A0A7L4YSC9</accession>
<protein>
    <submittedName>
        <fullName evidence="3">Uncharacterized protein</fullName>
    </submittedName>
</protein>
<evidence type="ECO:0000256" key="1">
    <source>
        <dbReference type="SAM" id="MobiDB-lite"/>
    </source>
</evidence>
<dbReference type="InParanoid" id="A0A7L4YSC9"/>
<feature type="transmembrane region" description="Helical" evidence="2">
    <location>
        <begin position="157"/>
        <end position="183"/>
    </location>
</feature>
<feature type="region of interest" description="Disordered" evidence="1">
    <location>
        <begin position="1"/>
        <end position="95"/>
    </location>
</feature>
<organism evidence="3 4">
    <name type="scientific">Epidermidibacterium keratini</name>
    <dbReference type="NCBI Taxonomy" id="1891644"/>
    <lineage>
        <taxon>Bacteria</taxon>
        <taxon>Bacillati</taxon>
        <taxon>Actinomycetota</taxon>
        <taxon>Actinomycetes</taxon>
        <taxon>Sporichthyales</taxon>
        <taxon>Sporichthyaceae</taxon>
        <taxon>Epidermidibacterium</taxon>
    </lineage>
</organism>
<feature type="transmembrane region" description="Helical" evidence="2">
    <location>
        <begin position="195"/>
        <end position="216"/>
    </location>
</feature>
<dbReference type="KEGG" id="eke:EK0264_14945"/>
<evidence type="ECO:0000313" key="3">
    <source>
        <dbReference type="EMBL" id="QHC01457.1"/>
    </source>
</evidence>
<keyword evidence="2" id="KW-0812">Transmembrane</keyword>
<evidence type="ECO:0000256" key="2">
    <source>
        <dbReference type="SAM" id="Phobius"/>
    </source>
</evidence>
<keyword evidence="2" id="KW-1133">Transmembrane helix</keyword>
<dbReference type="Proteomes" id="UP000463857">
    <property type="component" value="Chromosome"/>
</dbReference>
<sequence length="245" mass="26616">MSTPYDDRRDPHGRDGYQQGYDDRVGRDETRAFNQGYDDRGYQQGYDDRGRQPAYDDRAPQYDDRYDDRGRYDDRDRDRDRDRVPERRAASYDDRERVVAAPGERFATEPKSNPVAGILLIIGGLMALLAGLIPSGGSSQIPIAGAIDGFSSGETNAIIASIALLVVFVCGFGALAAGAQMFAAKWHAGPARTGMTMAVLMIIAALAVIIIVGTGFFDVAGFPQWCFILAGIPTLIGALIGMARK</sequence>
<evidence type="ECO:0000313" key="4">
    <source>
        <dbReference type="Proteomes" id="UP000463857"/>
    </source>
</evidence>
<reference evidence="3 4" key="1">
    <citation type="journal article" date="2018" name="Int. J. Syst. Evol. Microbiol.">
        <title>Epidermidibacterium keratini gen. nov., sp. nov., a member of the family Sporichthyaceae, isolated from keratin epidermis.</title>
        <authorList>
            <person name="Lee D.G."/>
            <person name="Trujillo M.E."/>
            <person name="Kang S."/>
            <person name="Nam J.J."/>
            <person name="Kim Y.J."/>
        </authorList>
    </citation>
    <scope>NUCLEOTIDE SEQUENCE [LARGE SCALE GENOMIC DNA]</scope>
    <source>
        <strain evidence="3 4">EPI-7</strain>
    </source>
</reference>
<gene>
    <name evidence="3" type="ORF">EK0264_14945</name>
</gene>
<keyword evidence="4" id="KW-1185">Reference proteome</keyword>
<keyword evidence="2" id="KW-0472">Membrane</keyword>
<dbReference type="AlphaFoldDB" id="A0A7L4YSC9"/>
<proteinExistence type="predicted"/>
<feature type="transmembrane region" description="Helical" evidence="2">
    <location>
        <begin position="222"/>
        <end position="243"/>
    </location>
</feature>